<dbReference type="Proteomes" id="UP000011991">
    <property type="component" value="Unassembled WGS sequence"/>
</dbReference>
<sequence>MQLPSRSDVSVICMASLMQPPPTLRTSDILVLGSTSWLKAAETSLEVGGFIA</sequence>
<evidence type="ECO:0000313" key="2">
    <source>
        <dbReference type="Proteomes" id="UP000011991"/>
    </source>
</evidence>
<name>M5S210_9BACT</name>
<organism evidence="1 2">
    <name type="scientific">Rhodopirellula maiorica SM1</name>
    <dbReference type="NCBI Taxonomy" id="1265738"/>
    <lineage>
        <taxon>Bacteria</taxon>
        <taxon>Pseudomonadati</taxon>
        <taxon>Planctomycetota</taxon>
        <taxon>Planctomycetia</taxon>
        <taxon>Pirellulales</taxon>
        <taxon>Pirellulaceae</taxon>
        <taxon>Novipirellula</taxon>
    </lineage>
</organism>
<dbReference type="PATRIC" id="fig|1265738.3.peg.1393"/>
<protein>
    <submittedName>
        <fullName evidence="1">Uncharacterized protein</fullName>
    </submittedName>
</protein>
<keyword evidence="2" id="KW-1185">Reference proteome</keyword>
<reference evidence="1 2" key="1">
    <citation type="journal article" date="2013" name="Mar. Genomics">
        <title>Expression of sulfatases in Rhodopirellula baltica and the diversity of sulfatases in the genus Rhodopirellula.</title>
        <authorList>
            <person name="Wegner C.E."/>
            <person name="Richter-Heitmann T."/>
            <person name="Klindworth A."/>
            <person name="Klockow C."/>
            <person name="Richter M."/>
            <person name="Achstetter T."/>
            <person name="Glockner F.O."/>
            <person name="Harder J."/>
        </authorList>
    </citation>
    <scope>NUCLEOTIDE SEQUENCE [LARGE SCALE GENOMIC DNA]</scope>
    <source>
        <strain evidence="1 2">SM1</strain>
    </source>
</reference>
<comment type="caution">
    <text evidence="1">The sequence shown here is derived from an EMBL/GenBank/DDBJ whole genome shotgun (WGS) entry which is preliminary data.</text>
</comment>
<accession>M5S210</accession>
<dbReference type="AlphaFoldDB" id="M5S210"/>
<evidence type="ECO:0000313" key="1">
    <source>
        <dbReference type="EMBL" id="EMI21677.1"/>
    </source>
</evidence>
<gene>
    <name evidence="1" type="ORF">RMSM_01403</name>
</gene>
<proteinExistence type="predicted"/>
<dbReference type="EMBL" id="ANOG01000207">
    <property type="protein sequence ID" value="EMI21677.1"/>
    <property type="molecule type" value="Genomic_DNA"/>
</dbReference>